<proteinExistence type="predicted"/>
<gene>
    <name evidence="2" type="ORF">EPUS_04461</name>
</gene>
<dbReference type="Gene3D" id="3.40.50.300">
    <property type="entry name" value="P-loop containing nucleotide triphosphate hydrolases"/>
    <property type="match status" value="1"/>
</dbReference>
<evidence type="ECO:0000313" key="2">
    <source>
        <dbReference type="EMBL" id="ERF76641.1"/>
    </source>
</evidence>
<keyword evidence="1" id="KW-0175">Coiled coil</keyword>
<keyword evidence="3" id="KW-1185">Reference proteome</keyword>
<accession>U1GX37</accession>
<feature type="coiled-coil region" evidence="1">
    <location>
        <begin position="270"/>
        <end position="348"/>
    </location>
</feature>
<dbReference type="Proteomes" id="UP000019373">
    <property type="component" value="Unassembled WGS sequence"/>
</dbReference>
<dbReference type="GeneID" id="19239416"/>
<evidence type="ECO:0000256" key="1">
    <source>
        <dbReference type="SAM" id="Coils"/>
    </source>
</evidence>
<sequence length="415" mass="47670">MPFAEHRKIPTSLVPLEVSISSLKWEMNPGTSAGRQTFLIDTPGFDDTNRCDTEILKEIVAFLTKLCVQKIRVTGLVYVHRITDSRRPGSAVKISKCFKSSVAHSASRKWQGLGGTEAQAVSEEREADRTFRHFEQRVSAEELFQWFLSLRHKVVLNIQRELVNDKLTLDQTEAGKLLQDTSARIKEMFEWEVRQLQIAIDDAHQEGDLQTENELLLQRNDAETALEKVDQDSRDMRINLRQLEAEKGPEYIIGVEEMERERNLNTTPNVAALQTKLKEVQDEMHLLRQDCQQKEKELLLQVEAIRRQDSAKAQDKIIRFEAELSRVKARSREQTDELEDLADRLEAESLFPNGASRVLDFMMRNFAPVSGNRHDLRLQYVDKGRMVMAPRRIRTGDSIQSIGRGGGDGRLRYGR</sequence>
<dbReference type="HOGENOM" id="CLU_662266_0_0_1"/>
<dbReference type="eggNOG" id="ENOG502S03K">
    <property type="taxonomic scope" value="Eukaryota"/>
</dbReference>
<evidence type="ECO:0008006" key="4">
    <source>
        <dbReference type="Google" id="ProtNLM"/>
    </source>
</evidence>
<protein>
    <recommendedName>
        <fullName evidence="4">G domain-containing protein</fullName>
    </recommendedName>
</protein>
<dbReference type="EMBL" id="KE720726">
    <property type="protein sequence ID" value="ERF76641.1"/>
    <property type="molecule type" value="Genomic_DNA"/>
</dbReference>
<name>U1GX37_ENDPU</name>
<dbReference type="AlphaFoldDB" id="U1GX37"/>
<reference evidence="3" key="1">
    <citation type="journal article" date="2014" name="BMC Genomics">
        <title>Genome characteristics reveal the impact of lichenization on lichen-forming fungus Endocarpon pusillum Hedwig (Verrucariales, Ascomycota).</title>
        <authorList>
            <person name="Wang Y.-Y."/>
            <person name="Liu B."/>
            <person name="Zhang X.-Y."/>
            <person name="Zhou Q.-M."/>
            <person name="Zhang T."/>
            <person name="Li H."/>
            <person name="Yu Y.-F."/>
            <person name="Zhang X.-L."/>
            <person name="Hao X.-Y."/>
            <person name="Wang M."/>
            <person name="Wang L."/>
            <person name="Wei J.-C."/>
        </authorList>
    </citation>
    <scope>NUCLEOTIDE SEQUENCE [LARGE SCALE GENOMIC DNA]</scope>
    <source>
        <strain evidence="3">Z07020 / HMAS-L-300199</strain>
    </source>
</reference>
<organism evidence="2 3">
    <name type="scientific">Endocarpon pusillum (strain Z07020 / HMAS-L-300199)</name>
    <name type="common">Lichen-forming fungus</name>
    <dbReference type="NCBI Taxonomy" id="1263415"/>
    <lineage>
        <taxon>Eukaryota</taxon>
        <taxon>Fungi</taxon>
        <taxon>Dikarya</taxon>
        <taxon>Ascomycota</taxon>
        <taxon>Pezizomycotina</taxon>
        <taxon>Eurotiomycetes</taxon>
        <taxon>Chaetothyriomycetidae</taxon>
        <taxon>Verrucariales</taxon>
        <taxon>Verrucariaceae</taxon>
        <taxon>Endocarpon</taxon>
    </lineage>
</organism>
<dbReference type="RefSeq" id="XP_007786037.1">
    <property type="nucleotide sequence ID" value="XM_007787847.1"/>
</dbReference>
<dbReference type="InterPro" id="IPR027417">
    <property type="entry name" value="P-loop_NTPase"/>
</dbReference>
<evidence type="ECO:0000313" key="3">
    <source>
        <dbReference type="Proteomes" id="UP000019373"/>
    </source>
</evidence>
<dbReference type="OrthoDB" id="8954335at2759"/>